<dbReference type="Gene3D" id="2.60.40.2620">
    <property type="entry name" value="Fimbrillin-like"/>
    <property type="match status" value="1"/>
</dbReference>
<evidence type="ECO:0000313" key="2">
    <source>
        <dbReference type="EMBL" id="CUQ29495.1"/>
    </source>
</evidence>
<dbReference type="InterPro" id="IPR042278">
    <property type="entry name" value="Mfa-like_1_N"/>
</dbReference>
<keyword evidence="1" id="KW-0732">Signal</keyword>
<reference evidence="2 3" key="1">
    <citation type="submission" date="2015-09" db="EMBL/GenBank/DDBJ databases">
        <authorList>
            <consortium name="Pathogen Informatics"/>
        </authorList>
    </citation>
    <scope>NUCLEOTIDE SEQUENCE [LARGE SCALE GENOMIC DNA]</scope>
    <source>
        <strain evidence="2 3">2789STDY5834942</strain>
    </source>
</reference>
<evidence type="ECO:0000313" key="3">
    <source>
        <dbReference type="Proteomes" id="UP000095788"/>
    </source>
</evidence>
<name>A0A174VBU6_BACUN</name>
<dbReference type="RefSeq" id="WP_057282169.1">
    <property type="nucleotide sequence ID" value="NZ_CZBF01000009.1"/>
</dbReference>
<dbReference type="Proteomes" id="UP000095788">
    <property type="component" value="Unassembled WGS sequence"/>
</dbReference>
<feature type="chain" id="PRO_5008035712" evidence="1">
    <location>
        <begin position="23"/>
        <end position="986"/>
    </location>
</feature>
<dbReference type="PROSITE" id="PS51257">
    <property type="entry name" value="PROKAR_LIPOPROTEIN"/>
    <property type="match status" value="1"/>
</dbReference>
<dbReference type="Gene3D" id="2.160.20.20">
    <property type="match status" value="1"/>
</dbReference>
<evidence type="ECO:0000256" key="1">
    <source>
        <dbReference type="SAM" id="SignalP"/>
    </source>
</evidence>
<dbReference type="InterPro" id="IPR012332">
    <property type="entry name" value="Autotransporter_pectin_lyase_C"/>
</dbReference>
<accession>A0A174VBU6</accession>
<protein>
    <submittedName>
        <fullName evidence="2">Cell surface protein</fullName>
    </submittedName>
</protein>
<sequence length="986" mass="102919">MMKLRNLMQVACMATAALTAFSCSQEEFENSGRKGNITVNATFEGAGTDTRTTVNDEYKILWQDTDALGLFCSNAESNYSNTKLEYASGAGQTSATFNGSKPSGETAVFSIYPYQQNMSVSGNTLTMTLPATLTNYNGSSNGPMYAKVTNPDNLSALSFKHMAAMIKLTINKIPAEATTFKIIASNNIAGTCTVDLTAADPILTVASNGSKEITASFTASNDIKSRNFYIPLPTGTYSSITAQLTNGSDKVYFTKTLNDKILGRRDILVVPPLDCVVVDATTPSALSTALADSKNLPQEAPTAATVTDIAVSGSFNTTSGSNDGIAIPVLQNSDINLTFNTAPTTSTAAPLTLTDKTNTSVSAPAATATNSVSLAVPETTAEQEAPSVAITMPSTTVTLAAVGNKATYNEVTATTAQQTLIINAGVTVKKLTVKGGNLKIYGKVEQLVHDASDTTIYIIKGTEASLPATIDSKFVVQSDVAVLKTAFANGEDFKLSADADITGQSVSVPAGKSVVLDLNGYTLTADNSATGKIIVLGKMTLKDSSTEKKGKIVASQDYTAASYNGSLIEIAGEDASMTMESGNISAVRETPDSNGQYGVGVTDGGDFTMTGGKIEAGWFAVAGNGNYKTQNSIINITDGELISTADYAVYLPQSGTTTISGGKVYGAAGGVCIQRGTLNVEGTALITSKGTGSTGNWGDGTGGLDCAAINVSGAYGIATVNIKGGTLIAEAKSLITEGTTYTPVINVTGGTFSDPSVLKYMATNATVDIKLLSNINIAKTELATGYILNAANATANLNLNGHDIINSSETADATPFTQIFTVQNGTLNISGNGNVKCDASATAKDDGYRMVIEARGYGTVNIHGGSYYNTQKLNTQIDLIYARENGKINIYGGTFESGKYGTPNNDTDGRYWVLNLKNTDKNTASIQVSGGTFINFNPANPNMDDNESYLVTGYEVTRDGSVYTAAHKVGDGRKEYIVGQTSQENR</sequence>
<dbReference type="CDD" id="cd13120">
    <property type="entry name" value="BF2867_like_N"/>
    <property type="match status" value="1"/>
</dbReference>
<feature type="signal peptide" evidence="1">
    <location>
        <begin position="1"/>
        <end position="22"/>
    </location>
</feature>
<dbReference type="AlphaFoldDB" id="A0A174VBU6"/>
<organism evidence="2 3">
    <name type="scientific">Bacteroides uniformis</name>
    <dbReference type="NCBI Taxonomy" id="820"/>
    <lineage>
        <taxon>Bacteria</taxon>
        <taxon>Pseudomonadati</taxon>
        <taxon>Bacteroidota</taxon>
        <taxon>Bacteroidia</taxon>
        <taxon>Bacteroidales</taxon>
        <taxon>Bacteroidaceae</taxon>
        <taxon>Bacteroides</taxon>
    </lineage>
</organism>
<gene>
    <name evidence="2" type="ORF">ERS852554_03861</name>
</gene>
<proteinExistence type="predicted"/>
<dbReference type="EMBL" id="CZBF01000009">
    <property type="protein sequence ID" value="CUQ29495.1"/>
    <property type="molecule type" value="Genomic_DNA"/>
</dbReference>